<dbReference type="PROSITE" id="PS51257">
    <property type="entry name" value="PROKAR_LIPOPROTEIN"/>
    <property type="match status" value="1"/>
</dbReference>
<evidence type="ECO:0000256" key="1">
    <source>
        <dbReference type="SAM" id="SignalP"/>
    </source>
</evidence>
<keyword evidence="1" id="KW-0732">Signal</keyword>
<dbReference type="Proteomes" id="UP000647587">
    <property type="component" value="Unassembled WGS sequence"/>
</dbReference>
<sequence>MTIFLRAALLLTVPLATGCGQVVGKLIPPQTFSNPANLDGAKLSSSSTLQPAAVKGTVGYDTSKTAPPTPFADLKYPEDVPFGVRPHAMKLQAQFTQAVVQGTCSFPSTFQLTVQRFDAAVSDATGSATLSVDPKLTVTLTKTSGTATSATYSISEHVVTVSADAATTSKAINILTSGGQNNASATAYILADQNGLAGCTIQFTLGKTSLTLSNFS</sequence>
<accession>A0ABQ2EXV0</accession>
<reference evidence="3" key="1">
    <citation type="journal article" date="2019" name="Int. J. Syst. Evol. Microbiol.">
        <title>The Global Catalogue of Microorganisms (GCM) 10K type strain sequencing project: providing services to taxonomists for standard genome sequencing and annotation.</title>
        <authorList>
            <consortium name="The Broad Institute Genomics Platform"/>
            <consortium name="The Broad Institute Genome Sequencing Center for Infectious Disease"/>
            <person name="Wu L."/>
            <person name="Ma J."/>
        </authorList>
    </citation>
    <scope>NUCLEOTIDE SEQUENCE [LARGE SCALE GENOMIC DNA]</scope>
    <source>
        <strain evidence="3">JCM 30331</strain>
    </source>
</reference>
<name>A0ABQ2EXV0_9DEIO</name>
<comment type="caution">
    <text evidence="2">The sequence shown here is derived from an EMBL/GenBank/DDBJ whole genome shotgun (WGS) entry which is preliminary data.</text>
</comment>
<evidence type="ECO:0000313" key="2">
    <source>
        <dbReference type="EMBL" id="GGK31765.1"/>
    </source>
</evidence>
<keyword evidence="3" id="KW-1185">Reference proteome</keyword>
<gene>
    <name evidence="2" type="ORF">GCM10008955_27050</name>
</gene>
<protein>
    <recommendedName>
        <fullName evidence="4">Lipoprotein</fullName>
    </recommendedName>
</protein>
<evidence type="ECO:0000313" key="3">
    <source>
        <dbReference type="Proteomes" id="UP000647587"/>
    </source>
</evidence>
<dbReference type="RefSeq" id="WP_189009696.1">
    <property type="nucleotide sequence ID" value="NZ_BMPP01000011.1"/>
</dbReference>
<evidence type="ECO:0008006" key="4">
    <source>
        <dbReference type="Google" id="ProtNLM"/>
    </source>
</evidence>
<proteinExistence type="predicted"/>
<feature type="chain" id="PRO_5046652091" description="Lipoprotein" evidence="1">
    <location>
        <begin position="19"/>
        <end position="216"/>
    </location>
</feature>
<feature type="signal peptide" evidence="1">
    <location>
        <begin position="1"/>
        <end position="18"/>
    </location>
</feature>
<dbReference type="EMBL" id="BMPP01000011">
    <property type="protein sequence ID" value="GGK31765.1"/>
    <property type="molecule type" value="Genomic_DNA"/>
</dbReference>
<organism evidence="2 3">
    <name type="scientific">Deinococcus malanensis</name>
    <dbReference type="NCBI Taxonomy" id="1706855"/>
    <lineage>
        <taxon>Bacteria</taxon>
        <taxon>Thermotogati</taxon>
        <taxon>Deinococcota</taxon>
        <taxon>Deinococci</taxon>
        <taxon>Deinococcales</taxon>
        <taxon>Deinococcaceae</taxon>
        <taxon>Deinococcus</taxon>
    </lineage>
</organism>